<dbReference type="CDD" id="cd24068">
    <property type="entry name" value="ASKHA_NBD_ROK_FnNanK-like"/>
    <property type="match status" value="1"/>
</dbReference>
<evidence type="ECO:0000313" key="2">
    <source>
        <dbReference type="Proteomes" id="UP000019262"/>
    </source>
</evidence>
<dbReference type="HOGENOM" id="CLU_036604_0_2_12"/>
<dbReference type="EC" id="2.7.1.2" evidence="1"/>
<dbReference type="GO" id="GO:0004340">
    <property type="term" value="F:glucokinase activity"/>
    <property type="evidence" value="ECO:0007669"/>
    <property type="project" value="UniProtKB-EC"/>
</dbReference>
<dbReference type="PATRIC" id="fig|1313293.3.peg.852"/>
<reference evidence="1 2" key="1">
    <citation type="submission" date="2013-04" db="EMBL/GenBank/DDBJ databases">
        <title>Comparative Genomics of Relapsing Fever Spirochetes.</title>
        <authorList>
            <person name="Schwan T.G."/>
            <person name="Raffel S.J."/>
            <person name="Porcella S.F."/>
            <person name="Martens C.A."/>
            <person name="Bruno D.P."/>
            <person name="Rickefs S.M."/>
            <person name="Barbian K.B."/>
        </authorList>
    </citation>
    <scope>NUCLEOTIDE SEQUENCE [LARGE SCALE GENOMIC DNA]</scope>
    <source>
        <strain evidence="1 2">BA2</strain>
    </source>
</reference>
<dbReference type="Proteomes" id="UP000019262">
    <property type="component" value="Chromosome"/>
</dbReference>
<dbReference type="eggNOG" id="COG1940">
    <property type="taxonomic scope" value="Bacteria"/>
</dbReference>
<sequence>MEICMERYIAIDVGGTNTKYSLADSGGNFLDRHEVKSGTTHDEQVGILVDIINFYKRDGNIKGVAICMPGFVDPRGIVIRVNAIKGFNNYPLKEKLETLTEVNVEIENDANCVALAEKFKGNAIHSNDFIALTLGTGIGAGIFMNGKLLRGYSFMSGEIGFMITRGLSNNVPFNCRWESIASVAALRKRVAERLEMEFDELSGEYVFELAESGNIHARNEIEHFFETLSFGIFNLTFILNPGKILIGGGISSRPDLISKIYDKLENLWSLELAHIYDNDIKKLVKLETTKFNNDSGKIGALYHYFVENNLLCGLDDKRGMCF</sequence>
<evidence type="ECO:0000313" key="1">
    <source>
        <dbReference type="EMBL" id="AHH08804.1"/>
    </source>
</evidence>
<dbReference type="InterPro" id="IPR043129">
    <property type="entry name" value="ATPase_NBD"/>
</dbReference>
<name>W5SNP0_BORAN</name>
<proteinExistence type="predicted"/>
<dbReference type="PANTHER" id="PTHR18964">
    <property type="entry name" value="ROK (REPRESSOR, ORF, KINASE) FAMILY"/>
    <property type="match status" value="1"/>
</dbReference>
<dbReference type="SUPFAM" id="SSF53067">
    <property type="entry name" value="Actin-like ATPase domain"/>
    <property type="match status" value="1"/>
</dbReference>
<gene>
    <name evidence="1" type="ORF">BAN_0032000</name>
</gene>
<accession>W5SNP0</accession>
<dbReference type="PANTHER" id="PTHR18964:SF165">
    <property type="entry name" value="BETA-GLUCOSIDE KINASE"/>
    <property type="match status" value="1"/>
</dbReference>
<organism evidence="1 2">
    <name type="scientific">Borrelia anserina BA2</name>
    <dbReference type="NCBI Taxonomy" id="1313293"/>
    <lineage>
        <taxon>Bacteria</taxon>
        <taxon>Pseudomonadati</taxon>
        <taxon>Spirochaetota</taxon>
        <taxon>Spirochaetia</taxon>
        <taxon>Spirochaetales</taxon>
        <taxon>Borreliaceae</taxon>
        <taxon>Borrelia</taxon>
    </lineage>
</organism>
<dbReference type="Gene3D" id="3.30.420.40">
    <property type="match status" value="2"/>
</dbReference>
<protein>
    <submittedName>
        <fullName evidence="1">Glucokinase</fullName>
        <ecNumber evidence="1">2.7.1.2</ecNumber>
    </submittedName>
</protein>
<dbReference type="AlphaFoldDB" id="W5SNP0"/>
<dbReference type="InterPro" id="IPR000600">
    <property type="entry name" value="ROK"/>
</dbReference>
<keyword evidence="1" id="KW-0418">Kinase</keyword>
<dbReference type="Pfam" id="PF00480">
    <property type="entry name" value="ROK"/>
    <property type="match status" value="1"/>
</dbReference>
<dbReference type="EMBL" id="CP005829">
    <property type="protein sequence ID" value="AHH08804.1"/>
    <property type="molecule type" value="Genomic_DNA"/>
</dbReference>
<keyword evidence="1" id="KW-0808">Transferase</keyword>